<dbReference type="InterPro" id="IPR001750">
    <property type="entry name" value="ND/Mrp_TM"/>
</dbReference>
<feature type="transmembrane region" description="Helical" evidence="8">
    <location>
        <begin position="241"/>
        <end position="262"/>
    </location>
</feature>
<keyword evidence="4 7" id="KW-0812">Transmembrane</keyword>
<proteinExistence type="inferred from homology"/>
<comment type="subcellular location">
    <subcellularLocation>
        <location evidence="1">Cell membrane</location>
        <topology evidence="1">Multi-pass membrane protein</topology>
    </subcellularLocation>
    <subcellularLocation>
        <location evidence="7">Membrane</location>
        <topology evidence="7">Multi-pass membrane protein</topology>
    </subcellularLocation>
</comment>
<keyword evidence="11" id="KW-1185">Reference proteome</keyword>
<dbReference type="PRINTS" id="PR01437">
    <property type="entry name" value="NUOXDRDTASE4"/>
</dbReference>
<dbReference type="GO" id="GO:0005886">
    <property type="term" value="C:plasma membrane"/>
    <property type="evidence" value="ECO:0007669"/>
    <property type="project" value="UniProtKB-SubCell"/>
</dbReference>
<evidence type="ECO:0000259" key="9">
    <source>
        <dbReference type="Pfam" id="PF00361"/>
    </source>
</evidence>
<dbReference type="AlphaFoldDB" id="K6ZGN1"/>
<dbReference type="STRING" id="1121922.GCA_000428905_02136"/>
<feature type="transmembrane region" description="Helical" evidence="8">
    <location>
        <begin position="134"/>
        <end position="153"/>
    </location>
</feature>
<feature type="transmembrane region" description="Helical" evidence="8">
    <location>
        <begin position="165"/>
        <end position="185"/>
    </location>
</feature>
<dbReference type="OrthoDB" id="9768329at2"/>
<evidence type="ECO:0000256" key="5">
    <source>
        <dbReference type="ARBA" id="ARBA00022989"/>
    </source>
</evidence>
<feature type="transmembrane region" description="Helical" evidence="8">
    <location>
        <begin position="301"/>
        <end position="321"/>
    </location>
</feature>
<feature type="transmembrane region" description="Helical" evidence="8">
    <location>
        <begin position="460"/>
        <end position="483"/>
    </location>
</feature>
<feature type="transmembrane region" description="Helical" evidence="8">
    <location>
        <begin position="416"/>
        <end position="439"/>
    </location>
</feature>
<feature type="transmembrane region" description="Helical" evidence="8">
    <location>
        <begin position="76"/>
        <end position="99"/>
    </location>
</feature>
<keyword evidence="5 8" id="KW-1133">Transmembrane helix</keyword>
<keyword evidence="6 8" id="KW-0472">Membrane</keyword>
<evidence type="ECO:0000313" key="10">
    <source>
        <dbReference type="EMBL" id="GAC29507.1"/>
    </source>
</evidence>
<feature type="transmembrane region" description="Helical" evidence="8">
    <location>
        <begin position="32"/>
        <end position="56"/>
    </location>
</feature>
<dbReference type="Proteomes" id="UP000006251">
    <property type="component" value="Unassembled WGS sequence"/>
</dbReference>
<comment type="caution">
    <text evidence="10">The sequence shown here is derived from an EMBL/GenBank/DDBJ whole genome shotgun (WGS) entry which is preliminary data.</text>
</comment>
<dbReference type="RefSeq" id="WP_006012541.1">
    <property type="nucleotide sequence ID" value="NZ_AUAV01000011.1"/>
</dbReference>
<dbReference type="PANTHER" id="PTHR42703:SF1">
    <property type="entry name" value="NA(+)_H(+) ANTIPORTER SUBUNIT D1"/>
    <property type="match status" value="1"/>
</dbReference>
<feature type="transmembrane region" description="Helical" evidence="8">
    <location>
        <begin position="6"/>
        <end position="25"/>
    </location>
</feature>
<comment type="similarity">
    <text evidence="2">Belongs to the CPA3 antiporters (TC 2.A.63) subunit D family.</text>
</comment>
<keyword evidence="3" id="KW-1003">Cell membrane</keyword>
<dbReference type="GO" id="GO:0042773">
    <property type="term" value="P:ATP synthesis coupled electron transport"/>
    <property type="evidence" value="ECO:0007669"/>
    <property type="project" value="InterPro"/>
</dbReference>
<evidence type="ECO:0000313" key="11">
    <source>
        <dbReference type="Proteomes" id="UP000006251"/>
    </source>
</evidence>
<evidence type="ECO:0000256" key="2">
    <source>
        <dbReference type="ARBA" id="ARBA00005346"/>
    </source>
</evidence>
<dbReference type="GO" id="GO:0008137">
    <property type="term" value="F:NADH dehydrogenase (ubiquinone) activity"/>
    <property type="evidence" value="ECO:0007669"/>
    <property type="project" value="InterPro"/>
</dbReference>
<evidence type="ECO:0000256" key="1">
    <source>
        <dbReference type="ARBA" id="ARBA00004651"/>
    </source>
</evidence>
<evidence type="ECO:0000256" key="4">
    <source>
        <dbReference type="ARBA" id="ARBA00022692"/>
    </source>
</evidence>
<dbReference type="Pfam" id="PF00361">
    <property type="entry name" value="Proton_antipo_M"/>
    <property type="match status" value="1"/>
</dbReference>
<feature type="transmembrane region" description="Helical" evidence="8">
    <location>
        <begin position="205"/>
        <end position="229"/>
    </location>
</feature>
<feature type="transmembrane region" description="Helical" evidence="8">
    <location>
        <begin position="377"/>
        <end position="396"/>
    </location>
</feature>
<feature type="domain" description="NADH:quinone oxidoreductase/Mrp antiporter transmembrane" evidence="9">
    <location>
        <begin position="130"/>
        <end position="424"/>
    </location>
</feature>
<dbReference type="InterPro" id="IPR003918">
    <property type="entry name" value="NADH_UbQ_OxRdtase"/>
</dbReference>
<accession>K6ZGN1</accession>
<dbReference type="PANTHER" id="PTHR42703">
    <property type="entry name" value="NADH DEHYDROGENASE"/>
    <property type="match status" value="1"/>
</dbReference>
<evidence type="ECO:0000256" key="8">
    <source>
        <dbReference type="SAM" id="Phobius"/>
    </source>
</evidence>
<reference evidence="11" key="1">
    <citation type="journal article" date="2014" name="Environ. Microbiol.">
        <title>Comparative genomics of the marine bacterial genus Glaciecola reveals the high degree of genomic diversity and genomic characteristic for cold adaptation.</title>
        <authorList>
            <person name="Qin Q.L."/>
            <person name="Xie B.B."/>
            <person name="Yu Y."/>
            <person name="Shu Y.L."/>
            <person name="Rong J.C."/>
            <person name="Zhang Y.J."/>
            <person name="Zhao D.L."/>
            <person name="Chen X.L."/>
            <person name="Zhang X.Y."/>
            <person name="Chen B."/>
            <person name="Zhou B.C."/>
            <person name="Zhang Y.Z."/>
        </authorList>
    </citation>
    <scope>NUCLEOTIDE SEQUENCE [LARGE SCALE GENOMIC DNA]</scope>
    <source>
        <strain evidence="11">ACAM 615</strain>
    </source>
</reference>
<name>K6ZGN1_9ALTE</name>
<gene>
    <name evidence="10" type="primary">mnhD</name>
    <name evidence="10" type="ORF">GPAL_2653</name>
</gene>
<sequence>MDNIAALLPALIMLPLAVSVCCVLIKNSRVCAAISIISAAALLILSAGTLLAINTYEAGVLRYAFAGWSQPLGIELQVSGFTALMTALTCLLVFVLSIYSSVYFSSSDKAIRFWPLWWLLIAGLNALFLSSDIFNIYVAFELIGLAAVALIAIENSRAALIAALRYLLVSLLGSLCYLLAVALLYREYGTLDLVQLASMTSDSASSTAALMLITIGLCLKTALFPLHFWLPAAHGGASAPVSAVLSALVVKGSFYLIARFWLDILAPAASDAGLIILGVFGAAAILWGSAQALFASRLKVMVAYSTVAQIGYLFLLFPLMVGNTQTNAFEGAAMGAITYLIVAHATAKSAMFLAAGNIMRIAGHDNIKQLKGLVRHCPLSIFTFGIAGASLIGLPPSAGFIAKWLLLSNSINTGQWWWVIVILSGGLLAAAYVFKFLNLAFTKDDDTFTKADIVRKISPIMPLCALALALLTVVLGFNAQWLLDISGTLVYETTGQGFTVQNLAGVAQ</sequence>
<evidence type="ECO:0000256" key="3">
    <source>
        <dbReference type="ARBA" id="ARBA00022475"/>
    </source>
</evidence>
<dbReference type="InterPro" id="IPR050586">
    <property type="entry name" value="CPA3_Na-H_Antiporter_D"/>
</dbReference>
<evidence type="ECO:0000256" key="6">
    <source>
        <dbReference type="ARBA" id="ARBA00023136"/>
    </source>
</evidence>
<feature type="transmembrane region" description="Helical" evidence="8">
    <location>
        <begin position="111"/>
        <end position="128"/>
    </location>
</feature>
<feature type="transmembrane region" description="Helical" evidence="8">
    <location>
        <begin position="333"/>
        <end position="356"/>
    </location>
</feature>
<protein>
    <submittedName>
        <fullName evidence="10">Multicomponent Na+:H+ antiporter subunit D</fullName>
    </submittedName>
</protein>
<feature type="transmembrane region" description="Helical" evidence="8">
    <location>
        <begin position="274"/>
        <end position="294"/>
    </location>
</feature>
<evidence type="ECO:0000256" key="7">
    <source>
        <dbReference type="RuleBase" id="RU000320"/>
    </source>
</evidence>
<organism evidence="10 11">
    <name type="scientific">Brumicola pallidula DSM 14239 = ACAM 615</name>
    <dbReference type="NCBI Taxonomy" id="1121922"/>
    <lineage>
        <taxon>Bacteria</taxon>
        <taxon>Pseudomonadati</taxon>
        <taxon>Pseudomonadota</taxon>
        <taxon>Gammaproteobacteria</taxon>
        <taxon>Alteromonadales</taxon>
        <taxon>Alteromonadaceae</taxon>
        <taxon>Brumicola</taxon>
    </lineage>
</organism>
<dbReference type="EMBL" id="BAEQ01000045">
    <property type="protein sequence ID" value="GAC29507.1"/>
    <property type="molecule type" value="Genomic_DNA"/>
</dbReference>